<name>A0A1H7CNT9_9RHOB</name>
<dbReference type="STRING" id="1227549.SAMN05444007_108235"/>
<reference evidence="1 2" key="1">
    <citation type="submission" date="2016-10" db="EMBL/GenBank/DDBJ databases">
        <authorList>
            <person name="de Groot N.N."/>
        </authorList>
    </citation>
    <scope>NUCLEOTIDE SEQUENCE [LARGE SCALE GENOMIC DNA]</scope>
    <source>
        <strain evidence="1 2">DSM 29340</strain>
    </source>
</reference>
<sequence>MSGEWGPWIEHDGSGCPLRVGQFVHIEYPWARYVGPVLPGFESDPARWEVTGVPNSSQGYVDSWEWSQPGPCQPVQRYRIRKPLGLVILEEQLQRIEAPQRDEVPA</sequence>
<evidence type="ECO:0000313" key="1">
    <source>
        <dbReference type="EMBL" id="SEJ91309.1"/>
    </source>
</evidence>
<gene>
    <name evidence="1" type="ORF">SAMN05444007_108235</name>
</gene>
<dbReference type="RefSeq" id="WP_092368641.1">
    <property type="nucleotide sequence ID" value="NZ_BMGV01000008.1"/>
</dbReference>
<organism evidence="1 2">
    <name type="scientific">Cribrihabitans marinus</name>
    <dbReference type="NCBI Taxonomy" id="1227549"/>
    <lineage>
        <taxon>Bacteria</taxon>
        <taxon>Pseudomonadati</taxon>
        <taxon>Pseudomonadota</taxon>
        <taxon>Alphaproteobacteria</taxon>
        <taxon>Rhodobacterales</taxon>
        <taxon>Paracoccaceae</taxon>
        <taxon>Cribrihabitans</taxon>
    </lineage>
</organism>
<accession>A0A1H7CNT9</accession>
<dbReference type="AlphaFoldDB" id="A0A1H7CNT9"/>
<dbReference type="Proteomes" id="UP000199379">
    <property type="component" value="Unassembled WGS sequence"/>
</dbReference>
<dbReference type="EMBL" id="FNYD01000008">
    <property type="protein sequence ID" value="SEJ91309.1"/>
    <property type="molecule type" value="Genomic_DNA"/>
</dbReference>
<evidence type="ECO:0000313" key="2">
    <source>
        <dbReference type="Proteomes" id="UP000199379"/>
    </source>
</evidence>
<protein>
    <submittedName>
        <fullName evidence="1">Uncharacterized protein</fullName>
    </submittedName>
</protein>
<dbReference type="OrthoDB" id="7867138at2"/>
<keyword evidence="2" id="KW-1185">Reference proteome</keyword>
<proteinExistence type="predicted"/>